<feature type="transmembrane region" description="Helical" evidence="5">
    <location>
        <begin position="121"/>
        <end position="145"/>
    </location>
</feature>
<accession>A0A6M2BRX4</accession>
<comment type="subcellular location">
    <subcellularLocation>
        <location evidence="1">Membrane</location>
        <topology evidence="1">Multi-pass membrane protein</topology>
    </subcellularLocation>
</comment>
<feature type="transmembrane region" description="Helical" evidence="5">
    <location>
        <begin position="76"/>
        <end position="100"/>
    </location>
</feature>
<proteinExistence type="predicted"/>
<dbReference type="RefSeq" id="WP_166256247.1">
    <property type="nucleotide sequence ID" value="NZ_JAAMOW010000005.1"/>
</dbReference>
<name>A0A6M2BRX4_9GAMM</name>
<feature type="domain" description="Yip1" evidence="6">
    <location>
        <begin position="8"/>
        <end position="179"/>
    </location>
</feature>
<evidence type="ECO:0000256" key="2">
    <source>
        <dbReference type="ARBA" id="ARBA00022692"/>
    </source>
</evidence>
<evidence type="ECO:0000259" key="6">
    <source>
        <dbReference type="Pfam" id="PF04893"/>
    </source>
</evidence>
<dbReference type="GO" id="GO:0016020">
    <property type="term" value="C:membrane"/>
    <property type="evidence" value="ECO:0007669"/>
    <property type="project" value="UniProtKB-SubCell"/>
</dbReference>
<organism evidence="7 8">
    <name type="scientific">Solimonas terrae</name>
    <dbReference type="NCBI Taxonomy" id="1396819"/>
    <lineage>
        <taxon>Bacteria</taxon>
        <taxon>Pseudomonadati</taxon>
        <taxon>Pseudomonadota</taxon>
        <taxon>Gammaproteobacteria</taxon>
        <taxon>Nevskiales</taxon>
        <taxon>Nevskiaceae</taxon>
        <taxon>Solimonas</taxon>
    </lineage>
</organism>
<keyword evidence="8" id="KW-1185">Reference proteome</keyword>
<reference evidence="7 8" key="1">
    <citation type="journal article" date="2014" name="Int. J. Syst. Evol. Microbiol.">
        <title>Solimonas terrae sp. nov., isolated from soil.</title>
        <authorList>
            <person name="Kim S.J."/>
            <person name="Moon J.Y."/>
            <person name="Weon H.Y."/>
            <person name="Ahn J.H."/>
            <person name="Chen W.M."/>
            <person name="Kwon S.W."/>
        </authorList>
    </citation>
    <scope>NUCLEOTIDE SEQUENCE [LARGE SCALE GENOMIC DNA]</scope>
    <source>
        <strain evidence="7 8">KIS83-12</strain>
    </source>
</reference>
<dbReference type="Pfam" id="PF04893">
    <property type="entry name" value="Yip1"/>
    <property type="match status" value="1"/>
</dbReference>
<keyword evidence="2 5" id="KW-0812">Transmembrane</keyword>
<dbReference type="Proteomes" id="UP000472676">
    <property type="component" value="Unassembled WGS sequence"/>
</dbReference>
<dbReference type="AlphaFoldDB" id="A0A6M2BRX4"/>
<keyword evidence="3 5" id="KW-1133">Transmembrane helix</keyword>
<gene>
    <name evidence="7" type="ORF">G7Y85_10695</name>
</gene>
<evidence type="ECO:0000256" key="5">
    <source>
        <dbReference type="SAM" id="Phobius"/>
    </source>
</evidence>
<dbReference type="InterPro" id="IPR006977">
    <property type="entry name" value="Yip1_dom"/>
</dbReference>
<evidence type="ECO:0000256" key="3">
    <source>
        <dbReference type="ARBA" id="ARBA00022989"/>
    </source>
</evidence>
<evidence type="ECO:0000313" key="8">
    <source>
        <dbReference type="Proteomes" id="UP000472676"/>
    </source>
</evidence>
<evidence type="ECO:0000256" key="1">
    <source>
        <dbReference type="ARBA" id="ARBA00004141"/>
    </source>
</evidence>
<evidence type="ECO:0000313" key="7">
    <source>
        <dbReference type="EMBL" id="NGY05238.1"/>
    </source>
</evidence>
<protein>
    <submittedName>
        <fullName evidence="7">YIP1 family protein</fullName>
    </submittedName>
</protein>
<dbReference type="EMBL" id="JAAMOW010000005">
    <property type="protein sequence ID" value="NGY05238.1"/>
    <property type="molecule type" value="Genomic_DNA"/>
</dbReference>
<feature type="transmembrane region" description="Helical" evidence="5">
    <location>
        <begin position="165"/>
        <end position="188"/>
    </location>
</feature>
<comment type="caution">
    <text evidence="7">The sequence shown here is derived from an EMBL/GenBank/DDBJ whole genome shotgun (WGS) entry which is preliminary data.</text>
</comment>
<sequence>MSQAHRLWQLLIAPRIAWQQIACEPQTTRELYARHVLPLAAIGPACSFIGMSLIGIDVPRLGHYRVPLPSGLAHALVSYGLTLFAVFVLAKLIDAFSAHFSARPDAMQAIKLSAYAATPAWLGGLFHLLPALSLLATAAGLYSLYLLYLGLPPLMQAPPGQAGRYAAAVIIAAIVLALVVGAVAGSLLQLPSDALHDLQV</sequence>
<keyword evidence="4 5" id="KW-0472">Membrane</keyword>
<feature type="transmembrane region" description="Helical" evidence="5">
    <location>
        <begin position="36"/>
        <end position="56"/>
    </location>
</feature>
<evidence type="ECO:0000256" key="4">
    <source>
        <dbReference type="ARBA" id="ARBA00023136"/>
    </source>
</evidence>